<sequence length="398" mass="43889">MSLKPIVRFLALLACVLFASFSVAHAAAPAKPRNLLGNPGFERGFPAHDWMPAAWDTSLAEIPTVFFGRDTLFAHGGKYSVNIANTSTVFPMAHNWSQTLLVSRDMWGKVARFSVYTKSNGLQGRAYVMVQAYRDTASKMARIWGVDRDESRRRLNIKRVDDPSIDLGWKRLTFTDAQTDWVKREAAVYIPVGVNVIFVRCGLFGTGQVMFDDASLTLEPAPALAAAPKGNLFADPGFENGGLAWEWVCPPFEGARVELDSTVAHSGRYSIRLENMNDGVVSTRSGVTQSLPARNLAGKRVRLSAWFKADSLVGTAYLEVFAHSAAGPKRSAIYDMLSNTFDWTKLQIEYDMPEGSLTTWPWVYVPAPFRGTVWMDDAEFEVIGPAKGAPPQAAPARK</sequence>
<evidence type="ECO:0000313" key="3">
    <source>
        <dbReference type="Proteomes" id="UP000696931"/>
    </source>
</evidence>
<feature type="chain" id="PRO_5037275245" description="CBM-cenC domain-containing protein" evidence="1">
    <location>
        <begin position="27"/>
        <end position="398"/>
    </location>
</feature>
<dbReference type="Proteomes" id="UP000696931">
    <property type="component" value="Unassembled WGS sequence"/>
</dbReference>
<proteinExistence type="predicted"/>
<dbReference type="AlphaFoldDB" id="A0A933W2Q7"/>
<protein>
    <recommendedName>
        <fullName evidence="4">CBM-cenC domain-containing protein</fullName>
    </recommendedName>
</protein>
<gene>
    <name evidence="2" type="ORF">HZA61_12600</name>
</gene>
<dbReference type="EMBL" id="JACRIW010000090">
    <property type="protein sequence ID" value="MBI5170320.1"/>
    <property type="molecule type" value="Genomic_DNA"/>
</dbReference>
<evidence type="ECO:0008006" key="4">
    <source>
        <dbReference type="Google" id="ProtNLM"/>
    </source>
</evidence>
<organism evidence="2 3">
    <name type="scientific">Eiseniibacteriota bacterium</name>
    <dbReference type="NCBI Taxonomy" id="2212470"/>
    <lineage>
        <taxon>Bacteria</taxon>
        <taxon>Candidatus Eiseniibacteriota</taxon>
    </lineage>
</organism>
<dbReference type="InterPro" id="IPR008979">
    <property type="entry name" value="Galactose-bd-like_sf"/>
</dbReference>
<name>A0A933W2Q7_UNCEI</name>
<keyword evidence="1" id="KW-0732">Signal</keyword>
<evidence type="ECO:0000256" key="1">
    <source>
        <dbReference type="SAM" id="SignalP"/>
    </source>
</evidence>
<dbReference type="SUPFAM" id="SSF49785">
    <property type="entry name" value="Galactose-binding domain-like"/>
    <property type="match status" value="1"/>
</dbReference>
<comment type="caution">
    <text evidence="2">The sequence shown here is derived from an EMBL/GenBank/DDBJ whole genome shotgun (WGS) entry which is preliminary data.</text>
</comment>
<feature type="signal peptide" evidence="1">
    <location>
        <begin position="1"/>
        <end position="26"/>
    </location>
</feature>
<evidence type="ECO:0000313" key="2">
    <source>
        <dbReference type="EMBL" id="MBI5170320.1"/>
    </source>
</evidence>
<reference evidence="2" key="1">
    <citation type="submission" date="2020-07" db="EMBL/GenBank/DDBJ databases">
        <title>Huge and variable diversity of episymbiotic CPR bacteria and DPANN archaea in groundwater ecosystems.</title>
        <authorList>
            <person name="He C.Y."/>
            <person name="Keren R."/>
            <person name="Whittaker M."/>
            <person name="Farag I.F."/>
            <person name="Doudna J."/>
            <person name="Cate J.H.D."/>
            <person name="Banfield J.F."/>
        </authorList>
    </citation>
    <scope>NUCLEOTIDE SEQUENCE</scope>
    <source>
        <strain evidence="2">NC_groundwater_1813_Pr3_B-0.1um_71_17</strain>
    </source>
</reference>
<dbReference type="Gene3D" id="2.60.120.260">
    <property type="entry name" value="Galactose-binding domain-like"/>
    <property type="match status" value="2"/>
</dbReference>
<accession>A0A933W2Q7</accession>